<keyword evidence="6" id="KW-0472">Membrane</keyword>
<feature type="chain" id="PRO_5037595147" description="T9SS type A sorting domain-containing protein" evidence="8">
    <location>
        <begin position="18"/>
        <end position="735"/>
    </location>
</feature>
<gene>
    <name evidence="9" type="ORF">IC235_06320</name>
</gene>
<evidence type="ECO:0000313" key="10">
    <source>
        <dbReference type="Proteomes" id="UP000612233"/>
    </source>
</evidence>
<keyword evidence="4" id="KW-0964">Secreted</keyword>
<dbReference type="InterPro" id="IPR006626">
    <property type="entry name" value="PbH1"/>
</dbReference>
<dbReference type="InterPro" id="IPR059226">
    <property type="entry name" value="Choice_anch_Q_dom"/>
</dbReference>
<accession>A0A927BC19</accession>
<evidence type="ECO:0000256" key="5">
    <source>
        <dbReference type="ARBA" id="ARBA00022729"/>
    </source>
</evidence>
<dbReference type="RefSeq" id="WP_191004322.1">
    <property type="nucleotide sequence ID" value="NZ_JACXAD010000005.1"/>
</dbReference>
<dbReference type="InterPro" id="IPR003368">
    <property type="entry name" value="POMP_repeat"/>
</dbReference>
<evidence type="ECO:0000256" key="3">
    <source>
        <dbReference type="ARBA" id="ARBA00004613"/>
    </source>
</evidence>
<evidence type="ECO:0000256" key="2">
    <source>
        <dbReference type="ARBA" id="ARBA00004442"/>
    </source>
</evidence>
<reference evidence="9" key="1">
    <citation type="submission" date="2020-09" db="EMBL/GenBank/DDBJ databases">
        <authorList>
            <person name="Kim M.K."/>
        </authorList>
    </citation>
    <scope>NUCLEOTIDE SEQUENCE</scope>
    <source>
        <strain evidence="9">BT664</strain>
    </source>
</reference>
<organism evidence="9 10">
    <name type="scientific">Hymenobacter montanus</name>
    <dbReference type="NCBI Taxonomy" id="2771359"/>
    <lineage>
        <taxon>Bacteria</taxon>
        <taxon>Pseudomonadati</taxon>
        <taxon>Bacteroidota</taxon>
        <taxon>Cytophagia</taxon>
        <taxon>Cytophagales</taxon>
        <taxon>Hymenobacteraceae</taxon>
        <taxon>Hymenobacter</taxon>
    </lineage>
</organism>
<dbReference type="InterPro" id="IPR012334">
    <property type="entry name" value="Pectin_lyas_fold"/>
</dbReference>
<dbReference type="Proteomes" id="UP000612233">
    <property type="component" value="Unassembled WGS sequence"/>
</dbReference>
<keyword evidence="5 8" id="KW-0732">Signal</keyword>
<comment type="caution">
    <text evidence="9">The sequence shown here is derived from an EMBL/GenBank/DDBJ whole genome shotgun (WGS) entry which is preliminary data.</text>
</comment>
<dbReference type="InterPro" id="IPR011050">
    <property type="entry name" value="Pectin_lyase_fold/virulence"/>
</dbReference>
<dbReference type="AlphaFoldDB" id="A0A927BC19"/>
<dbReference type="SUPFAM" id="SSF51126">
    <property type="entry name" value="Pectin lyase-like"/>
    <property type="match status" value="2"/>
</dbReference>
<dbReference type="PANTHER" id="PTHR11319">
    <property type="entry name" value="G PROTEIN-COUPLED RECEPTOR-RELATED"/>
    <property type="match status" value="1"/>
</dbReference>
<dbReference type="Pfam" id="PF02415">
    <property type="entry name" value="Chlam_PMP"/>
    <property type="match status" value="3"/>
</dbReference>
<dbReference type="NCBIfam" id="NF041518">
    <property type="entry name" value="choice_anch_Q"/>
    <property type="match status" value="1"/>
</dbReference>
<evidence type="ECO:0000313" key="9">
    <source>
        <dbReference type="EMBL" id="MBD2767505.1"/>
    </source>
</evidence>
<name>A0A927BC19_9BACT</name>
<proteinExistence type="predicted"/>
<dbReference type="GO" id="GO:0009279">
    <property type="term" value="C:cell outer membrane"/>
    <property type="evidence" value="ECO:0007669"/>
    <property type="project" value="UniProtKB-SubCell"/>
</dbReference>
<dbReference type="EMBL" id="JACXAD010000005">
    <property type="protein sequence ID" value="MBD2767505.1"/>
    <property type="molecule type" value="Genomic_DNA"/>
</dbReference>
<evidence type="ECO:0000256" key="8">
    <source>
        <dbReference type="SAM" id="SignalP"/>
    </source>
</evidence>
<feature type="signal peptide" evidence="8">
    <location>
        <begin position="1"/>
        <end position="17"/>
    </location>
</feature>
<keyword evidence="10" id="KW-1185">Reference proteome</keyword>
<protein>
    <recommendedName>
        <fullName evidence="11">T9SS type A sorting domain-containing protein</fullName>
    </recommendedName>
</protein>
<dbReference type="GO" id="GO:0005576">
    <property type="term" value="C:extracellular region"/>
    <property type="evidence" value="ECO:0007669"/>
    <property type="project" value="UniProtKB-SubCell"/>
</dbReference>
<dbReference type="PANTHER" id="PTHR11319:SF35">
    <property type="entry name" value="OUTER MEMBRANE PROTEIN PMPC-RELATED"/>
    <property type="match status" value="1"/>
</dbReference>
<keyword evidence="7" id="KW-0998">Cell outer membrane</keyword>
<evidence type="ECO:0008006" key="11">
    <source>
        <dbReference type="Google" id="ProtNLM"/>
    </source>
</evidence>
<evidence type="ECO:0000256" key="6">
    <source>
        <dbReference type="ARBA" id="ARBA00023136"/>
    </source>
</evidence>
<evidence type="ECO:0000256" key="4">
    <source>
        <dbReference type="ARBA" id="ARBA00022525"/>
    </source>
</evidence>
<evidence type="ECO:0000256" key="7">
    <source>
        <dbReference type="ARBA" id="ARBA00023237"/>
    </source>
</evidence>
<evidence type="ECO:0000256" key="1">
    <source>
        <dbReference type="ARBA" id="ARBA00004196"/>
    </source>
</evidence>
<comment type="subcellular location">
    <subcellularLocation>
        <location evidence="1">Cell envelope</location>
    </subcellularLocation>
    <subcellularLocation>
        <location evidence="2">Cell outer membrane</location>
    </subcellularLocation>
    <subcellularLocation>
        <location evidence="3">Secreted</location>
    </subcellularLocation>
</comment>
<dbReference type="Gene3D" id="2.160.20.10">
    <property type="entry name" value="Single-stranded right-handed beta-helix, Pectin lyase-like"/>
    <property type="match status" value="1"/>
</dbReference>
<sequence>MKKVALLSLLLSGYSSASGAIFTIPNGNVAALITAISTANTNGQPDIINLAANGSYTLTAVNYTSANPGSTGNEGQRGLPNIGNDVAGLDLTINGNGATIQRGSTAPNFGLFSCQGQTVFNNLIFRNGRVNAQGAAIFVQFKGNIEVNDCFFYNNNSLLNAEGGGGAIYTKSLSVLAVKNSYFEGNLAVRQGGAISSLLSNLTVLNSTFKNNRTSSLANAAGGAVSGNGARGDNGFLTVRNTLFEGNTSSGIGGALYLLAKREQSAEVTGCTFKTNSADQGGGLWLKGTDSSGVSDSEYPITSGPENTTLLFNSCVFDGNTATSLGGGLWLSTGIIDGIHSCTFKNNTAKTGGGAALSTDRPLTFRNSTFNNNTADIAAAMNVGVSAKITIQNCTFYANIANKYGGALSVPQNIVPVDIVNCTFANNQANNPGNGQSGAIHSGNNSGNNMVMIKNNIFYNQTVTNPWKVWRNCNSVLNDGGSNLFFPENEGGRCVAASESSLFVDPLLGPLANNGGPTQTMALRAGSPAIDVGNGCPTTDQRGMKRVGPCDIGAHEFSGPLPVELTAFSVTASAGVAQLRWRTASETANAGFAVEVSSDGRQFRRLGWVAGQGSQARPTDYSFADPALPSYAGPLVYYRLQQVDEGGTGRFSPVRSVPVSGALGLQLWPNPARQRVSVGGVGAGQAVRVYDLSGRLVLAATVPVSGPSELELPAGLPRGSYLVRAGARAGRLVLE</sequence>
<dbReference type="SMART" id="SM00710">
    <property type="entry name" value="PbH1"/>
    <property type="match status" value="7"/>
</dbReference>